<reference evidence="2 3" key="1">
    <citation type="submission" date="2020-01" db="EMBL/GenBank/DDBJ databases">
        <authorList>
            <person name="Gupta K D."/>
        </authorList>
    </citation>
    <scope>NUCLEOTIDE SEQUENCE [LARGE SCALE GENOMIC DNA]</scope>
</reference>
<organism evidence="2 3">
    <name type="scientific">Cyclocybe aegerita</name>
    <name type="common">Black poplar mushroom</name>
    <name type="synonym">Agrocybe aegerita</name>
    <dbReference type="NCBI Taxonomy" id="1973307"/>
    <lineage>
        <taxon>Eukaryota</taxon>
        <taxon>Fungi</taxon>
        <taxon>Dikarya</taxon>
        <taxon>Basidiomycota</taxon>
        <taxon>Agaricomycotina</taxon>
        <taxon>Agaricomycetes</taxon>
        <taxon>Agaricomycetidae</taxon>
        <taxon>Agaricales</taxon>
        <taxon>Agaricineae</taxon>
        <taxon>Bolbitiaceae</taxon>
        <taxon>Cyclocybe</taxon>
    </lineage>
</organism>
<gene>
    <name evidence="2" type="ORF">AAE3_LOCUS748</name>
</gene>
<evidence type="ECO:0000313" key="3">
    <source>
        <dbReference type="Proteomes" id="UP000467700"/>
    </source>
</evidence>
<proteinExistence type="predicted"/>
<keyword evidence="3" id="KW-1185">Reference proteome</keyword>
<dbReference type="EMBL" id="CACVBS010000001">
    <property type="protein sequence ID" value="CAA7257456.1"/>
    <property type="molecule type" value="Genomic_DNA"/>
</dbReference>
<feature type="compositionally biased region" description="Polar residues" evidence="1">
    <location>
        <begin position="122"/>
        <end position="132"/>
    </location>
</feature>
<evidence type="ECO:0000313" key="2">
    <source>
        <dbReference type="EMBL" id="CAA7257456.1"/>
    </source>
</evidence>
<accession>A0A8S0XCZ1</accession>
<feature type="compositionally biased region" description="Basic and acidic residues" evidence="1">
    <location>
        <begin position="106"/>
        <end position="115"/>
    </location>
</feature>
<protein>
    <submittedName>
        <fullName evidence="2">Uncharacterized protein</fullName>
    </submittedName>
</protein>
<sequence>MSSDSRRTPSSLQFVLAAAIGEYSCSCIHPLPELMHNFPNNVLVANERVNQKNLAAEADNAEIYLAACAAHLAVASPTNIDIDLTPPPPPSAALDPVCLTPQKREVRIEGQEKLQRRGTHAQPWQPQDTNGLSHPPPIPNRGSPAPRIAAGLPLDHR</sequence>
<evidence type="ECO:0000256" key="1">
    <source>
        <dbReference type="SAM" id="MobiDB-lite"/>
    </source>
</evidence>
<name>A0A8S0XCZ1_CYCAE</name>
<feature type="region of interest" description="Disordered" evidence="1">
    <location>
        <begin position="106"/>
        <end position="157"/>
    </location>
</feature>
<dbReference type="AlphaFoldDB" id="A0A8S0XCZ1"/>
<comment type="caution">
    <text evidence="2">The sequence shown here is derived from an EMBL/GenBank/DDBJ whole genome shotgun (WGS) entry which is preliminary data.</text>
</comment>
<dbReference type="Proteomes" id="UP000467700">
    <property type="component" value="Unassembled WGS sequence"/>
</dbReference>